<dbReference type="Proteomes" id="UP001356170">
    <property type="component" value="Unassembled WGS sequence"/>
</dbReference>
<evidence type="ECO:0000313" key="3">
    <source>
        <dbReference type="EMBL" id="MEF2154655.1"/>
    </source>
</evidence>
<gene>
    <name evidence="3" type="ORF">V3390_00135</name>
</gene>
<feature type="compositionally biased region" description="Acidic residues" evidence="1">
    <location>
        <begin position="70"/>
        <end position="84"/>
    </location>
</feature>
<sequence length="105" mass="11357">MGTVITQTRHGQPYYRCGQRHLPEKVAFDAELFTEEQIAQLQADPHLFVSLSDFDGELVDPVDPSGDGEGGTDSDDSTDDDDTAETASETLPKGTKAAKATRSKK</sequence>
<dbReference type="RefSeq" id="WP_331702833.1">
    <property type="nucleotide sequence ID" value="NZ_JAZHBO010000001.1"/>
</dbReference>
<evidence type="ECO:0000313" key="4">
    <source>
        <dbReference type="Proteomes" id="UP001356170"/>
    </source>
</evidence>
<feature type="domain" description="Mu-like prophage FluMu N-terminal" evidence="2">
    <location>
        <begin position="4"/>
        <end position="50"/>
    </location>
</feature>
<dbReference type="InterPro" id="IPR041227">
    <property type="entry name" value="FluMu_N"/>
</dbReference>
<protein>
    <submittedName>
        <fullName evidence="3">HI1506-related protein</fullName>
    </submittedName>
</protein>
<name>A0ABU7UX41_9GAMM</name>
<feature type="region of interest" description="Disordered" evidence="1">
    <location>
        <begin position="54"/>
        <end position="105"/>
    </location>
</feature>
<evidence type="ECO:0000256" key="1">
    <source>
        <dbReference type="SAM" id="MobiDB-lite"/>
    </source>
</evidence>
<comment type="caution">
    <text evidence="3">The sequence shown here is derived from an EMBL/GenBank/DDBJ whole genome shotgun (WGS) entry which is preliminary data.</text>
</comment>
<dbReference type="Pfam" id="PF17891">
    <property type="entry name" value="FluMu_N"/>
    <property type="match status" value="1"/>
</dbReference>
<dbReference type="SUPFAM" id="SSF160059">
    <property type="entry name" value="PriA/YqbF domain"/>
    <property type="match status" value="1"/>
</dbReference>
<accession>A0ABU7UX41</accession>
<organism evidence="3 4">
    <name type="scientific">Aquilutibacter rugosus</name>
    <dbReference type="NCBI Taxonomy" id="3115820"/>
    <lineage>
        <taxon>Bacteria</taxon>
        <taxon>Pseudomonadati</taxon>
        <taxon>Pseudomonadota</taxon>
        <taxon>Gammaproteobacteria</taxon>
        <taxon>Lysobacterales</taxon>
        <taxon>Lysobacteraceae</taxon>
        <taxon>Aquilutibacter</taxon>
    </lineage>
</organism>
<dbReference type="Gene3D" id="3.40.5.80">
    <property type="match status" value="1"/>
</dbReference>
<keyword evidence="4" id="KW-1185">Reference proteome</keyword>
<evidence type="ECO:0000259" key="2">
    <source>
        <dbReference type="Pfam" id="PF17891"/>
    </source>
</evidence>
<reference evidence="3 4" key="1">
    <citation type="submission" date="2024-01" db="EMBL/GenBank/DDBJ databases">
        <title>Novel species of the genus Luteimonas isolated from rivers.</title>
        <authorList>
            <person name="Lu H."/>
        </authorList>
    </citation>
    <scope>NUCLEOTIDE SEQUENCE [LARGE SCALE GENOMIC DNA]</scope>
    <source>
        <strain evidence="3 4">FXH3W</strain>
    </source>
</reference>
<dbReference type="EMBL" id="JAZHBO010000001">
    <property type="protein sequence ID" value="MEF2154655.1"/>
    <property type="molecule type" value="Genomic_DNA"/>
</dbReference>
<proteinExistence type="predicted"/>